<feature type="transmembrane region" description="Helical" evidence="8">
    <location>
        <begin position="222"/>
        <end position="240"/>
    </location>
</feature>
<dbReference type="AlphaFoldDB" id="A0A1Q8VN89"/>
<dbReference type="RefSeq" id="WP_075418028.1">
    <property type="nucleotide sequence ID" value="NZ_MSKL01000014.1"/>
</dbReference>
<keyword evidence="5 8" id="KW-0472">Membrane</keyword>
<evidence type="ECO:0000256" key="8">
    <source>
        <dbReference type="SAM" id="Phobius"/>
    </source>
</evidence>
<feature type="transmembrane region" description="Helical" evidence="8">
    <location>
        <begin position="198"/>
        <end position="216"/>
    </location>
</feature>
<evidence type="ECO:0000256" key="1">
    <source>
        <dbReference type="ARBA" id="ARBA00004141"/>
    </source>
</evidence>
<keyword evidence="3 6" id="KW-0812">Transmembrane</keyword>
<accession>A0A1Q8VN89</accession>
<dbReference type="PANTHER" id="PTHR30477">
    <property type="entry name" value="ABC-TRANSPORTER METAL-BINDING PROTEIN"/>
    <property type="match status" value="1"/>
</dbReference>
<feature type="transmembrane region" description="Helical" evidence="8">
    <location>
        <begin position="247"/>
        <end position="267"/>
    </location>
</feature>
<feature type="transmembrane region" description="Helical" evidence="8">
    <location>
        <begin position="117"/>
        <end position="138"/>
    </location>
</feature>
<dbReference type="InterPro" id="IPR001626">
    <property type="entry name" value="ABC_TroCD"/>
</dbReference>
<comment type="similarity">
    <text evidence="2 6">Belongs to the ABC-3 integral membrane protein family.</text>
</comment>
<sequence>MSDAMTLFSQALEQLRLAAVNVPGLTDLADAPFLFRPLVMVVLLGVVAGVIGVIVNLRSAEFSAEAMVHAVFPGIVAGAVYWGIDAIIPAASVVAVVAALVLTIVSHRSRRGEASEAGTAVVLTSFFSIGLILSLAKGDMSGQLEALMFGRLLEVTDARLAQALIVCAVALLLIMATWKEQVAYAFDRTGARASGLRLLMLDLVLNTAIAATVVSASTAVGILLVIGYLVIPGATARILAFRVRTMVLVAIAVGVGGGYLGMLLMALPETLDKPISPQATVALVMTGILLLAVCVAAVRERLRRPARRVRSAQSATAVSTSTTASADGTVDRAGGPEGAASAVAPMAEGGRV</sequence>
<evidence type="ECO:0000256" key="4">
    <source>
        <dbReference type="ARBA" id="ARBA00022989"/>
    </source>
</evidence>
<reference evidence="9 10" key="1">
    <citation type="submission" date="2016-12" db="EMBL/GenBank/DDBJ databases">
        <title>Genomic comparison of strains in the 'Actinomyces naeslundii' group.</title>
        <authorList>
            <person name="Mughal S.R."/>
            <person name="Do T."/>
            <person name="Gilbert S.C."/>
            <person name="Witherden E.A."/>
            <person name="Didelot X."/>
            <person name="Beighton D."/>
        </authorList>
    </citation>
    <scope>NUCLEOTIDE SEQUENCE [LARGE SCALE GENOMIC DNA]</scope>
    <source>
        <strain evidence="9 10">P6N</strain>
    </source>
</reference>
<feature type="transmembrane region" description="Helical" evidence="8">
    <location>
        <begin position="34"/>
        <end position="55"/>
    </location>
</feature>
<dbReference type="GO" id="GO:0043190">
    <property type="term" value="C:ATP-binding cassette (ABC) transporter complex"/>
    <property type="evidence" value="ECO:0007669"/>
    <property type="project" value="InterPro"/>
</dbReference>
<evidence type="ECO:0000256" key="7">
    <source>
        <dbReference type="SAM" id="MobiDB-lite"/>
    </source>
</evidence>
<dbReference type="GO" id="GO:0010043">
    <property type="term" value="P:response to zinc ion"/>
    <property type="evidence" value="ECO:0007669"/>
    <property type="project" value="TreeGrafter"/>
</dbReference>
<comment type="subcellular location">
    <subcellularLocation>
        <location evidence="6">Cell membrane</location>
        <topology evidence="6">Multi-pass membrane protein</topology>
    </subcellularLocation>
    <subcellularLocation>
        <location evidence="1">Membrane</location>
        <topology evidence="1">Multi-pass membrane protein</topology>
    </subcellularLocation>
</comment>
<proteinExistence type="inferred from homology"/>
<evidence type="ECO:0000256" key="5">
    <source>
        <dbReference type="ARBA" id="ARBA00023136"/>
    </source>
</evidence>
<feature type="compositionally biased region" description="Low complexity" evidence="7">
    <location>
        <begin position="311"/>
        <end position="328"/>
    </location>
</feature>
<dbReference type="EMBL" id="MSKL01000014">
    <property type="protein sequence ID" value="OLO49567.1"/>
    <property type="molecule type" value="Genomic_DNA"/>
</dbReference>
<protein>
    <submittedName>
        <fullName evidence="9">Zinc ABC transporter permease</fullName>
    </submittedName>
</protein>
<dbReference type="PANTHER" id="PTHR30477:SF13">
    <property type="entry name" value="IRON TRANSPORT SYSTEM MEMBRANE PROTEIN HI_0360-RELATED"/>
    <property type="match status" value="1"/>
</dbReference>
<feature type="transmembrane region" description="Helical" evidence="8">
    <location>
        <begin position="62"/>
        <end position="81"/>
    </location>
</feature>
<comment type="caution">
    <text evidence="9">The sequence shown here is derived from an EMBL/GenBank/DDBJ whole genome shotgun (WGS) entry which is preliminary data.</text>
</comment>
<dbReference type="Gene3D" id="1.10.3470.10">
    <property type="entry name" value="ABC transporter involved in vitamin B12 uptake, BtuC"/>
    <property type="match status" value="1"/>
</dbReference>
<feature type="transmembrane region" description="Helical" evidence="8">
    <location>
        <begin position="87"/>
        <end position="105"/>
    </location>
</feature>
<name>A0A1Q8VN89_9ACTO</name>
<evidence type="ECO:0000256" key="2">
    <source>
        <dbReference type="ARBA" id="ARBA00008034"/>
    </source>
</evidence>
<dbReference type="GO" id="GO:0055085">
    <property type="term" value="P:transmembrane transport"/>
    <property type="evidence" value="ECO:0007669"/>
    <property type="project" value="InterPro"/>
</dbReference>
<evidence type="ECO:0000313" key="10">
    <source>
        <dbReference type="Proteomes" id="UP000186394"/>
    </source>
</evidence>
<evidence type="ECO:0000256" key="6">
    <source>
        <dbReference type="RuleBase" id="RU003943"/>
    </source>
</evidence>
<dbReference type="InterPro" id="IPR037294">
    <property type="entry name" value="ABC_BtuC-like"/>
</dbReference>
<dbReference type="Proteomes" id="UP000186394">
    <property type="component" value="Unassembled WGS sequence"/>
</dbReference>
<feature type="transmembrane region" description="Helical" evidence="8">
    <location>
        <begin position="158"/>
        <end position="178"/>
    </location>
</feature>
<evidence type="ECO:0000256" key="3">
    <source>
        <dbReference type="ARBA" id="ARBA00022692"/>
    </source>
</evidence>
<dbReference type="SUPFAM" id="SSF81345">
    <property type="entry name" value="ABC transporter involved in vitamin B12 uptake, BtuC"/>
    <property type="match status" value="1"/>
</dbReference>
<organism evidence="9 10">
    <name type="scientific">Actinomyces oris</name>
    <dbReference type="NCBI Taxonomy" id="544580"/>
    <lineage>
        <taxon>Bacteria</taxon>
        <taxon>Bacillati</taxon>
        <taxon>Actinomycetota</taxon>
        <taxon>Actinomycetes</taxon>
        <taxon>Actinomycetales</taxon>
        <taxon>Actinomycetaceae</taxon>
        <taxon>Actinomyces</taxon>
    </lineage>
</organism>
<gene>
    <name evidence="9" type="ORF">BKH28_06445</name>
</gene>
<feature type="region of interest" description="Disordered" evidence="7">
    <location>
        <begin position="309"/>
        <end position="352"/>
    </location>
</feature>
<keyword evidence="6" id="KW-0813">Transport</keyword>
<dbReference type="OrthoDB" id="4425802at2"/>
<feature type="transmembrane region" description="Helical" evidence="8">
    <location>
        <begin position="279"/>
        <end position="298"/>
    </location>
</feature>
<dbReference type="Pfam" id="PF00950">
    <property type="entry name" value="ABC-3"/>
    <property type="match status" value="1"/>
</dbReference>
<evidence type="ECO:0000313" key="9">
    <source>
        <dbReference type="EMBL" id="OLO49567.1"/>
    </source>
</evidence>
<keyword evidence="4 8" id="KW-1133">Transmembrane helix</keyword>